<dbReference type="EMBL" id="MTBP01000002">
    <property type="protein sequence ID" value="POM24259.1"/>
    <property type="molecule type" value="Genomic_DNA"/>
</dbReference>
<evidence type="ECO:0000313" key="5">
    <source>
        <dbReference type="EMBL" id="POM24259.1"/>
    </source>
</evidence>
<comment type="caution">
    <text evidence="5">The sequence shown here is derived from an EMBL/GenBank/DDBJ whole genome shotgun (WGS) entry which is preliminary data.</text>
</comment>
<organism evidence="5 6">
    <name type="scientific">Actinomadura rubteroloni</name>
    <dbReference type="NCBI Taxonomy" id="1926885"/>
    <lineage>
        <taxon>Bacteria</taxon>
        <taxon>Bacillati</taxon>
        <taxon>Actinomycetota</taxon>
        <taxon>Actinomycetes</taxon>
        <taxon>Streptosporangiales</taxon>
        <taxon>Thermomonosporaceae</taxon>
        <taxon>Actinomadura</taxon>
    </lineage>
</organism>
<proteinExistence type="predicted"/>
<dbReference type="GO" id="GO:0016746">
    <property type="term" value="F:acyltransferase activity"/>
    <property type="evidence" value="ECO:0007669"/>
    <property type="project" value="InterPro"/>
</dbReference>
<dbReference type="Pfam" id="PF23359">
    <property type="entry name" value="Lsr2_DNA-bd"/>
    <property type="match status" value="1"/>
</dbReference>
<evidence type="ECO:0000256" key="1">
    <source>
        <dbReference type="ARBA" id="ARBA00023125"/>
    </source>
</evidence>
<feature type="compositionally biased region" description="Basic and acidic residues" evidence="2">
    <location>
        <begin position="72"/>
        <end position="81"/>
    </location>
</feature>
<dbReference type="RefSeq" id="WP_103563406.1">
    <property type="nucleotide sequence ID" value="NZ_MTBP01000002.1"/>
</dbReference>
<dbReference type="Gene3D" id="4.10.320.10">
    <property type="entry name" value="E3-binding domain"/>
    <property type="match status" value="1"/>
</dbReference>
<name>A0A2P4UGW3_9ACTN</name>
<feature type="region of interest" description="Disordered" evidence="2">
    <location>
        <begin position="56"/>
        <end position="81"/>
    </location>
</feature>
<dbReference type="InterPro" id="IPR036625">
    <property type="entry name" value="E3-bd_dom_sf"/>
</dbReference>
<accession>A0A2P4UGW3</accession>
<dbReference type="AlphaFoldDB" id="A0A2P4UGW3"/>
<keyword evidence="1" id="KW-0238">DNA-binding</keyword>
<dbReference type="Proteomes" id="UP000242367">
    <property type="component" value="Unassembled WGS sequence"/>
</dbReference>
<dbReference type="InterPro" id="IPR055370">
    <property type="entry name" value="Lsr2_DNA-bd"/>
</dbReference>
<sequence length="109" mass="12319">MAQKVKVLLLDDIDGGEADETVGFGLDGALYEIDLSDKHATELRDILEPFVRHARRARPKNAQGVRPARTQSNRDRSAEIREWARSRGLQVNDRGRIPATVIEQYENAH</sequence>
<keyword evidence="6" id="KW-1185">Reference proteome</keyword>
<dbReference type="InterPro" id="IPR042261">
    <property type="entry name" value="Lsr2-like_dimerization"/>
</dbReference>
<evidence type="ECO:0000256" key="2">
    <source>
        <dbReference type="SAM" id="MobiDB-lite"/>
    </source>
</evidence>
<evidence type="ECO:0000259" key="3">
    <source>
        <dbReference type="Pfam" id="PF11774"/>
    </source>
</evidence>
<evidence type="ECO:0000259" key="4">
    <source>
        <dbReference type="Pfam" id="PF23359"/>
    </source>
</evidence>
<feature type="domain" description="Lsr2 dimerization" evidence="3">
    <location>
        <begin position="1"/>
        <end position="57"/>
    </location>
</feature>
<gene>
    <name evidence="5" type="primary">lsr2_2</name>
    <name evidence="5" type="ORF">BTM25_28870</name>
</gene>
<dbReference type="Pfam" id="PF11774">
    <property type="entry name" value="Lsr2"/>
    <property type="match status" value="1"/>
</dbReference>
<reference evidence="5 6" key="1">
    <citation type="journal article" date="2017" name="Chemistry">
        <title>Isolation, Biosynthesis and Chemical Modifications of Rubterolones A-F: Rare Tropolone Alkaloids from Actinomadura sp. 5-2.</title>
        <authorList>
            <person name="Guo H."/>
            <person name="Benndorf R."/>
            <person name="Leichnitz D."/>
            <person name="Klassen J.L."/>
            <person name="Vollmers J."/>
            <person name="Gorls H."/>
            <person name="Steinacker M."/>
            <person name="Weigel C."/>
            <person name="Dahse H.M."/>
            <person name="Kaster A.K."/>
            <person name="de Beer Z.W."/>
            <person name="Poulsen M."/>
            <person name="Beemelmanns C."/>
        </authorList>
    </citation>
    <scope>NUCLEOTIDE SEQUENCE [LARGE SCALE GENOMIC DNA]</scope>
    <source>
        <strain evidence="5 6">5-2</strain>
    </source>
</reference>
<feature type="domain" description="Lsr2 DNA-binding" evidence="4">
    <location>
        <begin position="73"/>
        <end position="108"/>
    </location>
</feature>
<dbReference type="GO" id="GO:0003677">
    <property type="term" value="F:DNA binding"/>
    <property type="evidence" value="ECO:0007669"/>
    <property type="project" value="UniProtKB-KW"/>
</dbReference>
<dbReference type="Gene3D" id="3.30.60.230">
    <property type="entry name" value="Lsr2, dimerization domain"/>
    <property type="match status" value="1"/>
</dbReference>
<dbReference type="InterPro" id="IPR024412">
    <property type="entry name" value="Lsr2_dim_dom"/>
</dbReference>
<evidence type="ECO:0000313" key="6">
    <source>
        <dbReference type="Proteomes" id="UP000242367"/>
    </source>
</evidence>
<protein>
    <submittedName>
        <fullName evidence="5">Nucleoid-associated protein Lsr2</fullName>
    </submittedName>
</protein>